<proteinExistence type="predicted"/>
<dbReference type="Proteomes" id="UP000195918">
    <property type="component" value="Unassembled WGS sequence"/>
</dbReference>
<keyword evidence="5" id="KW-1185">Reference proteome</keyword>
<feature type="region of interest" description="Disordered" evidence="1">
    <location>
        <begin position="48"/>
        <end position="92"/>
    </location>
</feature>
<evidence type="ECO:0000256" key="1">
    <source>
        <dbReference type="SAM" id="MobiDB-lite"/>
    </source>
</evidence>
<feature type="compositionally biased region" description="Basic and acidic residues" evidence="1">
    <location>
        <begin position="68"/>
        <end position="92"/>
    </location>
</feature>
<evidence type="ECO:0000259" key="3">
    <source>
        <dbReference type="Pfam" id="PF13529"/>
    </source>
</evidence>
<feature type="compositionally biased region" description="Polar residues" evidence="1">
    <location>
        <begin position="53"/>
        <end position="67"/>
    </location>
</feature>
<dbReference type="Pfam" id="PF13529">
    <property type="entry name" value="Peptidase_C39_2"/>
    <property type="match status" value="1"/>
</dbReference>
<evidence type="ECO:0000256" key="2">
    <source>
        <dbReference type="SAM" id="SignalP"/>
    </source>
</evidence>
<evidence type="ECO:0000313" key="5">
    <source>
        <dbReference type="Proteomes" id="UP000195918"/>
    </source>
</evidence>
<dbReference type="Gene3D" id="3.90.70.10">
    <property type="entry name" value="Cysteine proteinases"/>
    <property type="match status" value="1"/>
</dbReference>
<organism evidence="4 5">
    <name type="scientific">Vagococcus fluvialis bH819</name>
    <dbReference type="NCBI Taxonomy" id="1255619"/>
    <lineage>
        <taxon>Bacteria</taxon>
        <taxon>Bacillati</taxon>
        <taxon>Bacillota</taxon>
        <taxon>Bacilli</taxon>
        <taxon>Lactobacillales</taxon>
        <taxon>Enterococcaceae</taxon>
        <taxon>Vagococcus</taxon>
    </lineage>
</organism>
<dbReference type="InterPro" id="IPR039564">
    <property type="entry name" value="Peptidase_C39-like"/>
</dbReference>
<name>A0A1X6WML6_9ENTE</name>
<accession>A0A1X6WML6</accession>
<gene>
    <name evidence="4" type="ORF">FM121_02395</name>
</gene>
<feature type="chain" id="PRO_5012575359" description="Peptidase C39-like domain-containing protein" evidence="2">
    <location>
        <begin position="28"/>
        <end position="760"/>
    </location>
</feature>
<feature type="domain" description="Peptidase C39-like" evidence="3">
    <location>
        <begin position="584"/>
        <end position="726"/>
    </location>
</feature>
<evidence type="ECO:0000313" key="4">
    <source>
        <dbReference type="EMBL" id="SLM84916.1"/>
    </source>
</evidence>
<dbReference type="AlphaFoldDB" id="A0A1X6WML6"/>
<sequence>MKKIVNKIIVGTIFLNVLLSPAFVVNAEINKTTQSAINEESTIISSSEKSTIDQTFESTGYSETSTQMEKETSSTIEKNESTEKIHEKNKSLEKEQNKKEVLQLKDTQNEIYVTVILQSTQLWKTEIGQDDPEVREDLYLKTFISKEKKIVDNQEYYSLYELKDNKTDFIGYVLSDAIQKADGEQGIYQSFNKYVAISKESSTTYRNFSWDELYDGKAIKDKTFYAKGKYNHINGSTYLSLFDSNDKWYGYIDSKNVTEADGRQGIYQSYWKYVTITSKNYYTYNDFNWVERESSRNIQGTTYQARGKYQHFNGSTYLSLYDGEGKWCGYINEKATKVGANRQGAYQSHNKYVTITSKNYLTYRNFSWDVLGKTSDYYGKTFYAKGKYQHFNGSTYLSLFDSNDKWYGYVNESATKLANGRQGIYQSYGKYVTVTNNNYPTYSNFSWNQLNGTRNMYSKTYHAKGKYQHFNGSTYLSLFDSNGKWYGYVNERATAVGEGKQGIYQSFNRHIIIRSKNYDMWRNFNWDVKQPSANQYSKGLIAKGKYVHFNGAVYYSIYDGLGNWQGYINEGGVTVVTQFDIPTTYYSQMSIGALYGCAATSLYTSLRAKGYAGNISLVNFVDGLPLSKNNPDEGQIGDPWGHTPFVRVISPIGLNKYARRYTSNTEIITGSSIDRMITEINSGNMVMFWGEFDMRDPNVYKNPQHVLMAKGYKVVNGREYIFIQDPGLYSSTDYRSYRWYEKSSLDHYLSTKYRKMLVIR</sequence>
<protein>
    <recommendedName>
        <fullName evidence="3">Peptidase C39-like domain-containing protein</fullName>
    </recommendedName>
</protein>
<dbReference type="RefSeq" id="WP_179203777.1">
    <property type="nucleotide sequence ID" value="NZ_FWFD01000005.1"/>
</dbReference>
<keyword evidence="2" id="KW-0732">Signal</keyword>
<reference evidence="5" key="1">
    <citation type="submission" date="2017-02" db="EMBL/GenBank/DDBJ databases">
        <authorList>
            <person name="Dridi B."/>
        </authorList>
    </citation>
    <scope>NUCLEOTIDE SEQUENCE [LARGE SCALE GENOMIC DNA]</scope>
    <source>
        <strain evidence="5">bH819</strain>
    </source>
</reference>
<feature type="signal peptide" evidence="2">
    <location>
        <begin position="1"/>
        <end position="27"/>
    </location>
</feature>
<dbReference type="EMBL" id="FWFD01000005">
    <property type="protein sequence ID" value="SLM84916.1"/>
    <property type="molecule type" value="Genomic_DNA"/>
</dbReference>